<feature type="signal peptide" evidence="1">
    <location>
        <begin position="1"/>
        <end position="24"/>
    </location>
</feature>
<organism evidence="3 5">
    <name type="scientific">Puccinia graminis f. sp. tritici</name>
    <dbReference type="NCBI Taxonomy" id="56615"/>
    <lineage>
        <taxon>Eukaryota</taxon>
        <taxon>Fungi</taxon>
        <taxon>Dikarya</taxon>
        <taxon>Basidiomycota</taxon>
        <taxon>Pucciniomycotina</taxon>
        <taxon>Pucciniomycetes</taxon>
        <taxon>Pucciniales</taxon>
        <taxon>Pucciniaceae</taxon>
        <taxon>Puccinia</taxon>
    </lineage>
</organism>
<dbReference type="EMBL" id="VDEP01000038">
    <property type="protein sequence ID" value="KAA1135540.1"/>
    <property type="molecule type" value="Genomic_DNA"/>
</dbReference>
<keyword evidence="4" id="KW-1185">Reference proteome</keyword>
<dbReference type="Proteomes" id="UP000324748">
    <property type="component" value="Unassembled WGS sequence"/>
</dbReference>
<gene>
    <name evidence="2" type="ORF">PGT21_006494</name>
    <name evidence="3" type="ORF">PGTUg99_016130</name>
</gene>
<dbReference type="AlphaFoldDB" id="A0A5B0SCL2"/>
<reference evidence="4 5" key="1">
    <citation type="submission" date="2019-05" db="EMBL/GenBank/DDBJ databases">
        <title>Emergence of the Ug99 lineage of the wheat stem rust pathogen through somatic hybridization.</title>
        <authorList>
            <person name="Li F."/>
            <person name="Upadhyaya N.M."/>
            <person name="Sperschneider J."/>
            <person name="Matny O."/>
            <person name="Nguyen-Phuc H."/>
            <person name="Mago R."/>
            <person name="Raley C."/>
            <person name="Miller M.E."/>
            <person name="Silverstein K.A.T."/>
            <person name="Henningsen E."/>
            <person name="Hirsch C.D."/>
            <person name="Visser B."/>
            <person name="Pretorius Z.A."/>
            <person name="Steffenson B.J."/>
            <person name="Schwessinger B."/>
            <person name="Dodds P.N."/>
            <person name="Figueroa M."/>
        </authorList>
    </citation>
    <scope>NUCLEOTIDE SEQUENCE [LARGE SCALE GENOMIC DNA]</scope>
    <source>
        <strain evidence="2">21-0</strain>
        <strain evidence="3 5">Ug99</strain>
    </source>
</reference>
<dbReference type="EMBL" id="VSWC01000145">
    <property type="protein sequence ID" value="KAA1076418.1"/>
    <property type="molecule type" value="Genomic_DNA"/>
</dbReference>
<dbReference type="Proteomes" id="UP000325313">
    <property type="component" value="Unassembled WGS sequence"/>
</dbReference>
<evidence type="ECO:0000313" key="5">
    <source>
        <dbReference type="Proteomes" id="UP000325313"/>
    </source>
</evidence>
<protein>
    <submittedName>
        <fullName evidence="3">Uncharacterized protein</fullName>
    </submittedName>
</protein>
<evidence type="ECO:0000256" key="1">
    <source>
        <dbReference type="SAM" id="SignalP"/>
    </source>
</evidence>
<accession>A0A5B0SCL2</accession>
<evidence type="ECO:0000313" key="4">
    <source>
        <dbReference type="Proteomes" id="UP000324748"/>
    </source>
</evidence>
<name>A0A5B0SCL2_PUCGR</name>
<evidence type="ECO:0000313" key="3">
    <source>
        <dbReference type="EMBL" id="KAA1135540.1"/>
    </source>
</evidence>
<evidence type="ECO:0000313" key="2">
    <source>
        <dbReference type="EMBL" id="KAA1076418.1"/>
    </source>
</evidence>
<sequence>MKITYLSGCLMLIVTILGSGNVSGTESCVKSRVYQPTECAKHGCTTRVKDGQYTYRCSDPYCRNTDCGTKWYSTGKICYTCQVKATASASSQEQ</sequence>
<proteinExistence type="predicted"/>
<dbReference type="OrthoDB" id="2496507at2759"/>
<comment type="caution">
    <text evidence="3">The sequence shown here is derived from an EMBL/GenBank/DDBJ whole genome shotgun (WGS) entry which is preliminary data.</text>
</comment>
<feature type="chain" id="PRO_5036138320" evidence="1">
    <location>
        <begin position="25"/>
        <end position="94"/>
    </location>
</feature>
<keyword evidence="1" id="KW-0732">Signal</keyword>